<dbReference type="AlphaFoldDB" id="A0A7J7G4H5"/>
<keyword evidence="1" id="KW-0813">Transport</keyword>
<keyword evidence="3" id="KW-1133">Transmembrane helix</keyword>
<evidence type="ECO:0000256" key="3">
    <source>
        <dbReference type="SAM" id="Phobius"/>
    </source>
</evidence>
<proteinExistence type="predicted"/>
<dbReference type="GO" id="GO:0140359">
    <property type="term" value="F:ABC-type transporter activity"/>
    <property type="evidence" value="ECO:0007669"/>
    <property type="project" value="InterPro"/>
</dbReference>
<accession>A0A7J7G4H5</accession>
<gene>
    <name evidence="5" type="ORF">HYC85_026771</name>
</gene>
<feature type="transmembrane region" description="Helical" evidence="3">
    <location>
        <begin position="89"/>
        <end position="110"/>
    </location>
</feature>
<reference evidence="5 6" key="2">
    <citation type="submission" date="2020-07" db="EMBL/GenBank/DDBJ databases">
        <title>Genome assembly of wild tea tree DASZ reveals pedigree and selection history of tea varieties.</title>
        <authorList>
            <person name="Zhang W."/>
        </authorList>
    </citation>
    <scope>NUCLEOTIDE SEQUENCE [LARGE SCALE GENOMIC DNA]</scope>
    <source>
        <strain evidence="6">cv. G240</strain>
        <tissue evidence="5">Leaf</tissue>
    </source>
</reference>
<dbReference type="Pfam" id="PF19055">
    <property type="entry name" value="ABC2_membrane_7"/>
    <property type="match status" value="1"/>
</dbReference>
<feature type="domain" description="ABC transporter family G" evidence="4">
    <location>
        <begin position="1"/>
        <end position="87"/>
    </location>
</feature>
<evidence type="ECO:0000259" key="4">
    <source>
        <dbReference type="Pfam" id="PF19055"/>
    </source>
</evidence>
<sequence length="117" mass="13653">MLHNSYRVPADMMHFCDQIAASSAGKNSTASGVSEQSFAEDLWQDTKFNVELKRDHIENNLLKSHDLSNRVTADVLHQYRYFLGRYKSLLLLFNLIFNYYSFLFCIIGEYQQANFKV</sequence>
<reference evidence="6" key="1">
    <citation type="journal article" date="2020" name="Nat. Commun.">
        <title>Genome assembly of wild tea tree DASZ reveals pedigree and selection history of tea varieties.</title>
        <authorList>
            <person name="Zhang W."/>
            <person name="Zhang Y."/>
            <person name="Qiu H."/>
            <person name="Guo Y."/>
            <person name="Wan H."/>
            <person name="Zhang X."/>
            <person name="Scossa F."/>
            <person name="Alseekh S."/>
            <person name="Zhang Q."/>
            <person name="Wang P."/>
            <person name="Xu L."/>
            <person name="Schmidt M.H."/>
            <person name="Jia X."/>
            <person name="Li D."/>
            <person name="Zhu A."/>
            <person name="Guo F."/>
            <person name="Chen W."/>
            <person name="Ni D."/>
            <person name="Usadel B."/>
            <person name="Fernie A.R."/>
            <person name="Wen W."/>
        </authorList>
    </citation>
    <scope>NUCLEOTIDE SEQUENCE [LARGE SCALE GENOMIC DNA]</scope>
    <source>
        <strain evidence="6">cv. G240</strain>
    </source>
</reference>
<dbReference type="EMBL" id="JACBKZ010000013">
    <property type="protein sequence ID" value="KAF5935642.1"/>
    <property type="molecule type" value="Genomic_DNA"/>
</dbReference>
<evidence type="ECO:0000256" key="1">
    <source>
        <dbReference type="ARBA" id="ARBA00022448"/>
    </source>
</evidence>
<organism evidence="5 6">
    <name type="scientific">Camellia sinensis</name>
    <name type="common">Tea plant</name>
    <name type="synonym">Thea sinensis</name>
    <dbReference type="NCBI Taxonomy" id="4442"/>
    <lineage>
        <taxon>Eukaryota</taxon>
        <taxon>Viridiplantae</taxon>
        <taxon>Streptophyta</taxon>
        <taxon>Embryophyta</taxon>
        <taxon>Tracheophyta</taxon>
        <taxon>Spermatophyta</taxon>
        <taxon>Magnoliopsida</taxon>
        <taxon>eudicotyledons</taxon>
        <taxon>Gunneridae</taxon>
        <taxon>Pentapetalae</taxon>
        <taxon>asterids</taxon>
        <taxon>Ericales</taxon>
        <taxon>Theaceae</taxon>
        <taxon>Camellia</taxon>
    </lineage>
</organism>
<keyword evidence="3" id="KW-0812">Transmembrane</keyword>
<keyword evidence="2 3" id="KW-0472">Membrane</keyword>
<keyword evidence="6" id="KW-1185">Reference proteome</keyword>
<comment type="caution">
    <text evidence="5">The sequence shown here is derived from an EMBL/GenBank/DDBJ whole genome shotgun (WGS) entry which is preliminary data.</text>
</comment>
<evidence type="ECO:0000313" key="6">
    <source>
        <dbReference type="Proteomes" id="UP000593564"/>
    </source>
</evidence>
<dbReference type="Proteomes" id="UP000593564">
    <property type="component" value="Unassembled WGS sequence"/>
</dbReference>
<evidence type="ECO:0000256" key="2">
    <source>
        <dbReference type="ARBA" id="ARBA00023136"/>
    </source>
</evidence>
<name>A0A7J7G4H5_CAMSI</name>
<dbReference type="InterPro" id="IPR043926">
    <property type="entry name" value="ABCG_dom"/>
</dbReference>
<evidence type="ECO:0000313" key="5">
    <source>
        <dbReference type="EMBL" id="KAF5935642.1"/>
    </source>
</evidence>
<protein>
    <recommendedName>
        <fullName evidence="4">ABC transporter family G domain-containing protein</fullName>
    </recommendedName>
</protein>